<accession>A0A4Z1PN89</accession>
<name>A0A4Z1PN89_9PEZI</name>
<sequence>MSSTEALLATRPCQSNSSLPLGKMSPAIPKGFIYNHNITTTATHQRPQLLRSNRSESSVMSLRFFDTIEHVVHSIAHPFHRHDKDLEHERRVYHRQSQGQVHDKDLDFERKTYHKARVGTHSLDRLRDAEKKGVNFMAVRERCAGTFVPDPRKENEVERERMARRKM</sequence>
<dbReference type="Proteomes" id="UP000298493">
    <property type="component" value="Unassembled WGS sequence"/>
</dbReference>
<evidence type="ECO:0000313" key="3">
    <source>
        <dbReference type="Proteomes" id="UP000298493"/>
    </source>
</evidence>
<gene>
    <name evidence="2" type="ORF">E6O75_ATG03340</name>
</gene>
<keyword evidence="3" id="KW-1185">Reference proteome</keyword>
<evidence type="ECO:0000313" key="2">
    <source>
        <dbReference type="EMBL" id="TID23704.1"/>
    </source>
</evidence>
<feature type="region of interest" description="Disordered" evidence="1">
    <location>
        <begin position="1"/>
        <end position="22"/>
    </location>
</feature>
<comment type="caution">
    <text evidence="2">The sequence shown here is derived from an EMBL/GenBank/DDBJ whole genome shotgun (WGS) entry which is preliminary data.</text>
</comment>
<organism evidence="2 3">
    <name type="scientific">Venturia nashicola</name>
    <dbReference type="NCBI Taxonomy" id="86259"/>
    <lineage>
        <taxon>Eukaryota</taxon>
        <taxon>Fungi</taxon>
        <taxon>Dikarya</taxon>
        <taxon>Ascomycota</taxon>
        <taxon>Pezizomycotina</taxon>
        <taxon>Dothideomycetes</taxon>
        <taxon>Pleosporomycetidae</taxon>
        <taxon>Venturiales</taxon>
        <taxon>Venturiaceae</taxon>
        <taxon>Venturia</taxon>
    </lineage>
</organism>
<reference evidence="2 3" key="1">
    <citation type="submission" date="2019-04" db="EMBL/GenBank/DDBJ databases">
        <title>High contiguity whole genome sequence and gene annotation resource for two Venturia nashicola isolates.</title>
        <authorList>
            <person name="Prokchorchik M."/>
            <person name="Won K."/>
            <person name="Lee Y."/>
            <person name="Choi E.D."/>
            <person name="Segonzac C."/>
            <person name="Sohn K.H."/>
        </authorList>
    </citation>
    <scope>NUCLEOTIDE SEQUENCE [LARGE SCALE GENOMIC DNA]</scope>
    <source>
        <strain evidence="2 3">PRI2</strain>
    </source>
</reference>
<protein>
    <submittedName>
        <fullName evidence="2">Uncharacterized protein</fullName>
    </submittedName>
</protein>
<proteinExistence type="predicted"/>
<evidence type="ECO:0000256" key="1">
    <source>
        <dbReference type="SAM" id="MobiDB-lite"/>
    </source>
</evidence>
<dbReference type="AlphaFoldDB" id="A0A4Z1PN89"/>
<dbReference type="EMBL" id="SNSC02000006">
    <property type="protein sequence ID" value="TID23704.1"/>
    <property type="molecule type" value="Genomic_DNA"/>
</dbReference>